<dbReference type="InterPro" id="IPR002110">
    <property type="entry name" value="Ankyrin_rpt"/>
</dbReference>
<evidence type="ECO:0000256" key="2">
    <source>
        <dbReference type="ARBA" id="ARBA00004240"/>
    </source>
</evidence>
<protein>
    <recommendedName>
        <fullName evidence="12">E3 ubiquitin-protein ligase HACE1</fullName>
        <ecNumber evidence="5">2.3.2.26</ecNumber>
    </recommendedName>
    <alternativeName>
        <fullName evidence="14">HECT domain and ankyrin repeat-containing E3 ubiquitin-protein ligase 1</fullName>
    </alternativeName>
    <alternativeName>
        <fullName evidence="13">HECT-type E3 ubiquitin transferase HACE1</fullName>
    </alternativeName>
</protein>
<dbReference type="SMART" id="SM00248">
    <property type="entry name" value="ANK"/>
    <property type="match status" value="2"/>
</dbReference>
<evidence type="ECO:0000256" key="3">
    <source>
        <dbReference type="ARBA" id="ARBA00004906"/>
    </source>
</evidence>
<dbReference type="GO" id="GO:0005783">
    <property type="term" value="C:endoplasmic reticulum"/>
    <property type="evidence" value="ECO:0007669"/>
    <property type="project" value="UniProtKB-SubCell"/>
</dbReference>
<evidence type="ECO:0000256" key="5">
    <source>
        <dbReference type="ARBA" id="ARBA00012485"/>
    </source>
</evidence>
<dbReference type="Gene3D" id="3.30.1140.40">
    <property type="entry name" value="Tctex-1"/>
    <property type="match status" value="1"/>
</dbReference>
<evidence type="ECO:0000256" key="9">
    <source>
        <dbReference type="ARBA" id="ARBA00023034"/>
    </source>
</evidence>
<evidence type="ECO:0000256" key="10">
    <source>
        <dbReference type="ARBA" id="ARBA00023306"/>
    </source>
</evidence>
<dbReference type="InterPro" id="IPR035983">
    <property type="entry name" value="Hect_E3_ubiquitin_ligase"/>
</dbReference>
<dbReference type="Pfam" id="PF00632">
    <property type="entry name" value="HECT"/>
    <property type="match status" value="1"/>
</dbReference>
<gene>
    <name evidence="18" type="ORF">P3T76_003113</name>
</gene>
<evidence type="ECO:0000256" key="11">
    <source>
        <dbReference type="ARBA" id="ARBA00037859"/>
    </source>
</evidence>
<evidence type="ECO:0000259" key="17">
    <source>
        <dbReference type="PROSITE" id="PS50237"/>
    </source>
</evidence>
<evidence type="ECO:0000256" key="16">
    <source>
        <dbReference type="SAM" id="MobiDB-lite"/>
    </source>
</evidence>
<dbReference type="FunFam" id="3.30.1140.40:FF:000003">
    <property type="entry name" value="tctex1 domain-containing protein 2"/>
    <property type="match status" value="1"/>
</dbReference>
<feature type="region of interest" description="Disordered" evidence="16">
    <location>
        <begin position="812"/>
        <end position="833"/>
    </location>
</feature>
<dbReference type="Gene3D" id="3.30.2410.10">
    <property type="entry name" value="Hect, E3 ligase catalytic domain"/>
    <property type="match status" value="1"/>
</dbReference>
<feature type="domain" description="HECT" evidence="17">
    <location>
        <begin position="901"/>
        <end position="1192"/>
    </location>
</feature>
<dbReference type="PANTHER" id="PTHR11254:SF440">
    <property type="entry name" value="E3 UBIQUITIN-PROTEIN LIGASE NEDD-4"/>
    <property type="match status" value="1"/>
</dbReference>
<feature type="compositionally biased region" description="Acidic residues" evidence="16">
    <location>
        <begin position="410"/>
        <end position="420"/>
    </location>
</feature>
<dbReference type="Gene3D" id="1.25.40.20">
    <property type="entry name" value="Ankyrin repeat-containing domain"/>
    <property type="match status" value="1"/>
</dbReference>
<keyword evidence="19" id="KW-1185">Reference proteome</keyword>
<dbReference type="CDD" id="cd21459">
    <property type="entry name" value="DLC-like_TCTEX1D2"/>
    <property type="match status" value="1"/>
</dbReference>
<evidence type="ECO:0000256" key="7">
    <source>
        <dbReference type="ARBA" id="ARBA00022786"/>
    </source>
</evidence>
<comment type="subcellular location">
    <subcellularLocation>
        <location evidence="2">Endoplasmic reticulum</location>
    </subcellularLocation>
    <subcellularLocation>
        <location evidence="11">Golgi apparatus</location>
        <location evidence="11">Golgi stack membrane</location>
    </subcellularLocation>
</comment>
<name>A0AAD9GWY4_9STRA</name>
<dbReference type="InterPro" id="IPR050409">
    <property type="entry name" value="E3_ubiq-protein_ligase"/>
</dbReference>
<keyword evidence="8" id="KW-0256">Endoplasmic reticulum</keyword>
<keyword evidence="9" id="KW-0333">Golgi apparatus</keyword>
<evidence type="ECO:0000256" key="4">
    <source>
        <dbReference type="ARBA" id="ARBA00005361"/>
    </source>
</evidence>
<feature type="compositionally biased region" description="Basic residues" evidence="16">
    <location>
        <begin position="1"/>
        <end position="18"/>
    </location>
</feature>
<dbReference type="Gene3D" id="3.90.1750.10">
    <property type="entry name" value="Hect, E3 ligase catalytic domains"/>
    <property type="match status" value="1"/>
</dbReference>
<sequence>MSSAPRGRRRFRPRKPKAERHVSSTAASDLVSSIRRNDFAAFSSLLAAPDINVNGHTPEGDIPLVEACRYARLDMAKLLLVDHQANINLANNSGGRVGLTPLIAACMALDPKLVELLLSQSQKQVKLLKSFGRVNAATVVLLFCVANGRTDEQNDIALQILEQILTYAKQQDQLRALLTAKPDKVNSLVHVAAGLSNWKALKMLRTKADELGLDFHVRNAVEHSALHVVEMNAFQARSLLFCEPPRPEAETGRTKKVRGRKRRKNQKKEDEEEKQEQEQQQHQQQQEEPQSQADKQTFTRSRPERAVESVHVVRTVLELSESSGIGAIFSRKGDEGLRGLYIKALVLAEVGLVRIINEIAQMADTQKEKVVYLDGLMYTVASVYPLSVKNAKEYQSLWLQALNKKSTENTEADTFDDDQEEMKNPPAEAHHTVDLSHDGFKLILDGMLSPNSLSKRVKVWTLILMHLLTPFASGSPLAVENVPVMEECGQLNFYERIIEMLYRSGTKLAFCIFDRTDIEDDESYDEEIEFHLLISLFELFLQFFVPYARTIRDDKEVVGVTESFQRSIKPIKLLWQLVNAALGSLDDAIATPQRFSLLLHLLQIFEQLEAAFLADEDAALVKLFGLMKRFVKQEAKKKRIRMFVAEQTHLLHMIAAAFPIPASFIEKVTPLKDSVDVLIRSDPKVLGMDLYSFASIPGLIRLEHKVDYLAMLAEERNGSVSVSISRASEANYVEFILQQILIASPNNLKGEMNITLVNEPGVGVGVTREFFQIIQRCFFRPGSTGSSQKRAVPPAPHVLEIGAQWLQLARSQNPQDGNSTKKRNAKRSRPARSGGLADLFPLFDFVDKQKQGVIGIAPRPVYISKQVIDAKRSEKSLSLAQKDILVDAAGVDALKQAYLCIGRLIGLAIRNHQPLAADFPLVFWKFMMRDGSLTWEDYCENSDVFKRSLQFVLDHDFDAEPLDMRFEYTTEVVIVDEAKQKEESTDGDVAASNPMTTTMEMELQDGMGNVEVTNANKAQYVLLRAQQFFFGNELMYYKKVRDGFNDTIVRSDLKLFRPEELQRLVQGERTIDFKNLKANIVYSRGASPSRGVIQHFWDIAESFDEEHRSKLLTFWSGSPLPPIFGFDSKYRSMNADTACWYIDVDTRMQPNFCPMANTCDRRLILPDYPTCAALKEKLLVALEHGSVGYDRMMPAPPEGTKGLQLNPKAKPTTTKMKQIIGQVLSEKLDNASYQSDRAAMLTKEISDSVKMKLKECNFPRFKYVVQVVIGEQRGEGVRMGCRCFWDSETDCYASETFSNDSLFCVATAYSIYLY</sequence>
<dbReference type="PANTHER" id="PTHR11254">
    <property type="entry name" value="HECT DOMAIN UBIQUITIN-PROTEIN LIGASE"/>
    <property type="match status" value="1"/>
</dbReference>
<evidence type="ECO:0000313" key="18">
    <source>
        <dbReference type="EMBL" id="KAK1946065.1"/>
    </source>
</evidence>
<keyword evidence="10" id="KW-0131">Cell cycle</keyword>
<evidence type="ECO:0000256" key="12">
    <source>
        <dbReference type="ARBA" id="ARBA00040370"/>
    </source>
</evidence>
<evidence type="ECO:0000313" key="19">
    <source>
        <dbReference type="Proteomes" id="UP001259832"/>
    </source>
</evidence>
<proteinExistence type="inferred from homology"/>
<comment type="pathway">
    <text evidence="3">Protein modification; protein ubiquitination.</text>
</comment>
<dbReference type="EMBL" id="JASMQC010000004">
    <property type="protein sequence ID" value="KAK1946065.1"/>
    <property type="molecule type" value="Genomic_DNA"/>
</dbReference>
<comment type="catalytic activity">
    <reaction evidence="1">
        <text>S-ubiquitinyl-[E2 ubiquitin-conjugating enzyme]-L-cysteine + [acceptor protein]-L-lysine = [E2 ubiquitin-conjugating enzyme]-L-cysteine + N(6)-ubiquitinyl-[acceptor protein]-L-lysine.</text>
        <dbReference type="EC" id="2.3.2.26"/>
    </reaction>
</comment>
<evidence type="ECO:0000256" key="15">
    <source>
        <dbReference type="PROSITE-ProRule" id="PRU00104"/>
    </source>
</evidence>
<dbReference type="InterPro" id="IPR038586">
    <property type="entry name" value="Tctex-1-like_sf"/>
</dbReference>
<evidence type="ECO:0000256" key="13">
    <source>
        <dbReference type="ARBA" id="ARBA00041409"/>
    </source>
</evidence>
<dbReference type="SMART" id="SM00119">
    <property type="entry name" value="HECTc"/>
    <property type="match status" value="1"/>
</dbReference>
<feature type="region of interest" description="Disordered" evidence="16">
    <location>
        <begin position="1"/>
        <end position="26"/>
    </location>
</feature>
<dbReference type="Pfam" id="PF03645">
    <property type="entry name" value="Tctex-1"/>
    <property type="match status" value="1"/>
</dbReference>
<dbReference type="InterPro" id="IPR005334">
    <property type="entry name" value="Tctex-1-like"/>
</dbReference>
<dbReference type="Proteomes" id="UP001259832">
    <property type="component" value="Unassembled WGS sequence"/>
</dbReference>
<dbReference type="GO" id="GO:0032580">
    <property type="term" value="C:Golgi cisterna membrane"/>
    <property type="evidence" value="ECO:0007669"/>
    <property type="project" value="UniProtKB-SubCell"/>
</dbReference>
<feature type="active site" description="Glycyl thioester intermediate" evidence="15">
    <location>
        <position position="1159"/>
    </location>
</feature>
<dbReference type="InterPro" id="IPR000569">
    <property type="entry name" value="HECT_dom"/>
</dbReference>
<keyword evidence="6" id="KW-0808">Transferase</keyword>
<feature type="region of interest" description="Disordered" evidence="16">
    <location>
        <begin position="409"/>
        <end position="431"/>
    </location>
</feature>
<feature type="region of interest" description="Disordered" evidence="16">
    <location>
        <begin position="244"/>
        <end position="306"/>
    </location>
</feature>
<dbReference type="SUPFAM" id="SSF56204">
    <property type="entry name" value="Hect, E3 ligase catalytic domain"/>
    <property type="match status" value="1"/>
</dbReference>
<dbReference type="PROSITE" id="PS50237">
    <property type="entry name" value="HECT"/>
    <property type="match status" value="1"/>
</dbReference>
<comment type="caution">
    <text evidence="18">The sequence shown here is derived from an EMBL/GenBank/DDBJ whole genome shotgun (WGS) entry which is preliminary data.</text>
</comment>
<reference evidence="18" key="1">
    <citation type="submission" date="2023-08" db="EMBL/GenBank/DDBJ databases">
        <title>Reference Genome Resource for the Citrus Pathogen Phytophthora citrophthora.</title>
        <authorList>
            <person name="Moller H."/>
            <person name="Coetzee B."/>
            <person name="Rose L.J."/>
            <person name="Van Niekerk J.M."/>
        </authorList>
    </citation>
    <scope>NUCLEOTIDE SEQUENCE</scope>
    <source>
        <strain evidence="18">STE-U-9442</strain>
    </source>
</reference>
<feature type="compositionally biased region" description="Low complexity" evidence="16">
    <location>
        <begin position="278"/>
        <end position="296"/>
    </location>
</feature>
<comment type="similarity">
    <text evidence="4">Belongs to the dynein light chain Tctex-type family.</text>
</comment>
<evidence type="ECO:0000256" key="8">
    <source>
        <dbReference type="ARBA" id="ARBA00022824"/>
    </source>
</evidence>
<dbReference type="Pfam" id="PF12796">
    <property type="entry name" value="Ank_2"/>
    <property type="match status" value="1"/>
</dbReference>
<feature type="compositionally biased region" description="Basic residues" evidence="16">
    <location>
        <begin position="254"/>
        <end position="266"/>
    </location>
</feature>
<dbReference type="EC" id="2.3.2.26" evidence="5"/>
<keyword evidence="7 15" id="KW-0833">Ubl conjugation pathway</keyword>
<accession>A0AAD9GWY4</accession>
<organism evidence="18 19">
    <name type="scientific">Phytophthora citrophthora</name>
    <dbReference type="NCBI Taxonomy" id="4793"/>
    <lineage>
        <taxon>Eukaryota</taxon>
        <taxon>Sar</taxon>
        <taxon>Stramenopiles</taxon>
        <taxon>Oomycota</taxon>
        <taxon>Peronosporomycetes</taxon>
        <taxon>Peronosporales</taxon>
        <taxon>Peronosporaceae</taxon>
        <taxon>Phytophthora</taxon>
    </lineage>
</organism>
<dbReference type="SUPFAM" id="SSF48403">
    <property type="entry name" value="Ankyrin repeat"/>
    <property type="match status" value="1"/>
</dbReference>
<evidence type="ECO:0000256" key="1">
    <source>
        <dbReference type="ARBA" id="ARBA00000885"/>
    </source>
</evidence>
<dbReference type="InterPro" id="IPR036770">
    <property type="entry name" value="Ankyrin_rpt-contain_sf"/>
</dbReference>
<feature type="compositionally biased region" description="Basic residues" evidence="16">
    <location>
        <begin position="820"/>
        <end position="830"/>
    </location>
</feature>
<dbReference type="GO" id="GO:0061630">
    <property type="term" value="F:ubiquitin protein ligase activity"/>
    <property type="evidence" value="ECO:0007669"/>
    <property type="project" value="UniProtKB-EC"/>
</dbReference>
<evidence type="ECO:0000256" key="14">
    <source>
        <dbReference type="ARBA" id="ARBA00042378"/>
    </source>
</evidence>
<evidence type="ECO:0000256" key="6">
    <source>
        <dbReference type="ARBA" id="ARBA00022679"/>
    </source>
</evidence>